<dbReference type="Proteomes" id="UP000240042">
    <property type="component" value="Unassembled WGS sequence"/>
</dbReference>
<sequence>MKRFVLFLALGVSMLGVSSRARAAQNYSVGNLLVGIGIGGGNANYTYGVNGFVFNPSVEIIFGAWDANGIGLALGGTVNSSILFGAAVTGSLTVNPTFHVTMANRLDWYVGLGFGQTLQGSWVRYGAAFQTGFNILTLNWLLVNIGLELQGTQFFGVAGVKFRFGNFAKPRPTR</sequence>
<name>A0A1I1DE24_BREAD</name>
<organism evidence="2 3">
    <name type="scientific">Brevinema andersonii</name>
    <dbReference type="NCBI Taxonomy" id="34097"/>
    <lineage>
        <taxon>Bacteria</taxon>
        <taxon>Pseudomonadati</taxon>
        <taxon>Spirochaetota</taxon>
        <taxon>Spirochaetia</taxon>
        <taxon>Brevinematales</taxon>
        <taxon>Brevinemataceae</taxon>
        <taxon>Brevinema</taxon>
    </lineage>
</organism>
<evidence type="ECO:0000313" key="3">
    <source>
        <dbReference type="Proteomes" id="UP000240042"/>
    </source>
</evidence>
<dbReference type="AlphaFoldDB" id="A0A1I1DE24"/>
<feature type="signal peptide" evidence="1">
    <location>
        <begin position="1"/>
        <end position="23"/>
    </location>
</feature>
<dbReference type="EMBL" id="FOKY01000001">
    <property type="protein sequence ID" value="SFB71318.1"/>
    <property type="molecule type" value="Genomic_DNA"/>
</dbReference>
<evidence type="ECO:0000256" key="1">
    <source>
        <dbReference type="SAM" id="SignalP"/>
    </source>
</evidence>
<keyword evidence="1" id="KW-0732">Signal</keyword>
<protein>
    <recommendedName>
        <fullName evidence="4">Outer membrane protein beta-barrel domain-containing protein</fullName>
    </recommendedName>
</protein>
<dbReference type="RefSeq" id="WP_092317958.1">
    <property type="nucleotide sequence ID" value="NZ_FOKY01000001.1"/>
</dbReference>
<reference evidence="3" key="1">
    <citation type="submission" date="2016-10" db="EMBL/GenBank/DDBJ databases">
        <authorList>
            <person name="Varghese N."/>
            <person name="Submissions S."/>
        </authorList>
    </citation>
    <scope>NUCLEOTIDE SEQUENCE [LARGE SCALE GENOMIC DNA]</scope>
    <source>
        <strain evidence="3">ATCC 43811</strain>
    </source>
</reference>
<proteinExistence type="predicted"/>
<evidence type="ECO:0008006" key="4">
    <source>
        <dbReference type="Google" id="ProtNLM"/>
    </source>
</evidence>
<feature type="chain" id="PRO_5015126754" description="Outer membrane protein beta-barrel domain-containing protein" evidence="1">
    <location>
        <begin position="24"/>
        <end position="174"/>
    </location>
</feature>
<keyword evidence="3" id="KW-1185">Reference proteome</keyword>
<accession>A0A1I1DE24</accession>
<evidence type="ECO:0000313" key="2">
    <source>
        <dbReference type="EMBL" id="SFB71318.1"/>
    </source>
</evidence>
<gene>
    <name evidence="2" type="ORF">SAMN02745150_00417</name>
</gene>